<name>A0AAC9I658_9FLAO</name>
<dbReference type="RefSeq" id="WP_035638585.1">
    <property type="nucleotide sequence ID" value="NZ_CP017479.1"/>
</dbReference>
<organism evidence="5 6">
    <name type="scientific">Flavobacterium gilvum</name>
    <dbReference type="NCBI Taxonomy" id="1492737"/>
    <lineage>
        <taxon>Bacteria</taxon>
        <taxon>Pseudomonadati</taxon>
        <taxon>Bacteroidota</taxon>
        <taxon>Flavobacteriia</taxon>
        <taxon>Flavobacteriales</taxon>
        <taxon>Flavobacteriaceae</taxon>
        <taxon>Flavobacterium</taxon>
    </lineage>
</organism>
<reference evidence="5 6" key="1">
    <citation type="submission" date="2016-10" db="EMBL/GenBank/DDBJ databases">
        <title>Flavobacterium gilvum sp. nov., isolated from stream water.</title>
        <authorList>
            <person name="Shin S.-K."/>
            <person name="Cho Y.-J."/>
            <person name="Yi H."/>
        </authorList>
    </citation>
    <scope>NUCLEOTIDE SEQUENCE [LARGE SCALE GENOMIC DNA]</scope>
    <source>
        <strain evidence="5 6">EM1308</strain>
    </source>
</reference>
<proteinExistence type="predicted"/>
<dbReference type="Gene3D" id="3.30.379.10">
    <property type="entry name" value="Chitobiase/beta-hexosaminidase domain 2-like"/>
    <property type="match status" value="1"/>
</dbReference>
<dbReference type="InterPro" id="IPR007781">
    <property type="entry name" value="NAGLU"/>
</dbReference>
<evidence type="ECO:0000313" key="6">
    <source>
        <dbReference type="Proteomes" id="UP000175968"/>
    </source>
</evidence>
<dbReference type="GO" id="GO:0016787">
    <property type="term" value="F:hydrolase activity"/>
    <property type="evidence" value="ECO:0007669"/>
    <property type="project" value="UniProtKB-KW"/>
</dbReference>
<dbReference type="InterPro" id="IPR024240">
    <property type="entry name" value="NAGLU_N"/>
</dbReference>
<dbReference type="Pfam" id="PF12971">
    <property type="entry name" value="NAGLU_N"/>
    <property type="match status" value="1"/>
</dbReference>
<evidence type="ECO:0000256" key="1">
    <source>
        <dbReference type="ARBA" id="ARBA00022801"/>
    </source>
</evidence>
<evidence type="ECO:0000313" key="5">
    <source>
        <dbReference type="EMBL" id="AOW11179.1"/>
    </source>
</evidence>
<dbReference type="GO" id="GO:0005975">
    <property type="term" value="P:carbohydrate metabolic process"/>
    <property type="evidence" value="ECO:0007669"/>
    <property type="project" value="UniProtKB-ARBA"/>
</dbReference>
<dbReference type="PANTHER" id="PTHR12872:SF1">
    <property type="entry name" value="ALPHA-N-ACETYLGLUCOSAMINIDASE"/>
    <property type="match status" value="1"/>
</dbReference>
<evidence type="ECO:0000259" key="3">
    <source>
        <dbReference type="Pfam" id="PF12971"/>
    </source>
</evidence>
<keyword evidence="1" id="KW-0378">Hydrolase</keyword>
<feature type="domain" description="Alpha-N-acetylglucosaminidase N-terminal" evidence="3">
    <location>
        <begin position="26"/>
        <end position="106"/>
    </location>
</feature>
<dbReference type="EMBL" id="CP017479">
    <property type="protein sequence ID" value="AOW11179.1"/>
    <property type="molecule type" value="Genomic_DNA"/>
</dbReference>
<accession>A0AAC9I658</accession>
<dbReference type="Gene3D" id="3.20.20.80">
    <property type="entry name" value="Glycosidases"/>
    <property type="match status" value="1"/>
</dbReference>
<feature type="domain" description="Alpha-N-acetylglucosaminidase tim-barrel" evidence="2">
    <location>
        <begin position="121"/>
        <end position="440"/>
    </location>
</feature>
<dbReference type="InterPro" id="IPR024733">
    <property type="entry name" value="NAGLU_tim-barrel"/>
</dbReference>
<dbReference type="Pfam" id="PF12972">
    <property type="entry name" value="NAGLU_C"/>
    <property type="match status" value="1"/>
</dbReference>
<dbReference type="Proteomes" id="UP000175968">
    <property type="component" value="Chromosome"/>
</dbReference>
<dbReference type="InterPro" id="IPR029018">
    <property type="entry name" value="Hex-like_dom2"/>
</dbReference>
<evidence type="ECO:0000259" key="2">
    <source>
        <dbReference type="Pfam" id="PF05089"/>
    </source>
</evidence>
<dbReference type="KEGG" id="fgl:EM308_17765"/>
<dbReference type="Pfam" id="PF05089">
    <property type="entry name" value="NAGLU"/>
    <property type="match status" value="1"/>
</dbReference>
<dbReference type="AlphaFoldDB" id="A0AAC9I658"/>
<dbReference type="PANTHER" id="PTHR12872">
    <property type="entry name" value="ALPHA-N-ACETYLGLUCOSAMINIDASE"/>
    <property type="match status" value="1"/>
</dbReference>
<dbReference type="InterPro" id="IPR024732">
    <property type="entry name" value="NAGLU_C"/>
</dbReference>
<sequence length="714" mass="81559">MKSTKISFLIVLLFFLVVVKAQSIYQPVKELAQRRIPWLSEKISFSSIPKESGKDVFILQTKNNRLELSASSTSAATKGLGYYLKNYCHRSMSHMGDNLSAVDQLPVIKEPLKIISNADIRFALNYCTINYTMSFYGWKEWEHELDWMALNGVNLVLAPIGVEAVWQNTLQKLGYNEKEILQFIAGPAFSAWWLMGNLQGWGGPITQGIINQQSDLEKKILARMKIFGMQPVMQGFYGMVPNTLKDKGIDILEQGQWAGGFQRPAFLKPDDNFKKIAALYYDEMKKLYGSDLHYFSGDPFHEGGKSGDINVADYGRLVQTEMQNHFSGSTWVLMGWQINPSSKILSKLDKSKVLVQELFGENTANWSSRKGYEGTPFIWCTVTNFGDKNGMYGKLQRFANEVYRANNSEYASLMKGVGIMPEGIHNNPVVYDLVLDLAWHSEKVETSDWIKSFVDARYGKSNKKIQQAWEIFLQTIYISFNKSLEGPPESVFCARPSLKVASVSSWGTRERNYDVVKFKEGVKLFVDASDEMNNSATYQIDKIDFVRQVLANTGEKVYQDMVTAFEQKNINQFSKQSNLFLSMIKMQDSLLSCNEHFQVYSWLKQANDFGKTSIEKSIAVKNAKMQITYWGPDNSDTNLHEYANKEWSGLMGHFYLPRWELFVTRSIAELKGDTSASIPDYFAFEQNWCNKPDMYPPLKISKTKQSQIIKEILK</sequence>
<feature type="domain" description="Alpha-N-acetylglucosaminidase C-terminal" evidence="4">
    <location>
        <begin position="449"/>
        <end position="712"/>
    </location>
</feature>
<protein>
    <submittedName>
        <fullName evidence="5">Alpha-N-acetylglucosaminidase</fullName>
    </submittedName>
</protein>
<evidence type="ECO:0000259" key="4">
    <source>
        <dbReference type="Pfam" id="PF12972"/>
    </source>
</evidence>
<dbReference type="Gene3D" id="1.20.120.670">
    <property type="entry name" value="N-acetyl-b-d-glucoasminidase"/>
    <property type="match status" value="1"/>
</dbReference>
<gene>
    <name evidence="5" type="ORF">EM308_17765</name>
</gene>
<keyword evidence="6" id="KW-1185">Reference proteome</keyword>